<feature type="region of interest" description="Disordered" evidence="1">
    <location>
        <begin position="18"/>
        <end position="75"/>
    </location>
</feature>
<dbReference type="Proteomes" id="UP000046395">
    <property type="component" value="Unassembled WGS sequence"/>
</dbReference>
<reference evidence="4" key="1">
    <citation type="submission" date="2019-12" db="UniProtKB">
        <authorList>
            <consortium name="WormBaseParasite"/>
        </authorList>
    </citation>
    <scope>IDENTIFICATION</scope>
</reference>
<dbReference type="Gene3D" id="3.10.20.90">
    <property type="entry name" value="Phosphatidylinositol 3-kinase Catalytic Subunit, Chain A, domain 1"/>
    <property type="match status" value="1"/>
</dbReference>
<dbReference type="Pfam" id="PF09409">
    <property type="entry name" value="PUB"/>
    <property type="match status" value="1"/>
</dbReference>
<dbReference type="Pfam" id="PF00789">
    <property type="entry name" value="UBX"/>
    <property type="match status" value="1"/>
</dbReference>
<evidence type="ECO:0000313" key="4">
    <source>
        <dbReference type="WBParaSite" id="TMUE_3000013801.1"/>
    </source>
</evidence>
<evidence type="ECO:0000259" key="2">
    <source>
        <dbReference type="PROSITE" id="PS50033"/>
    </source>
</evidence>
<dbReference type="STRING" id="70415.A0A5S6R2C5"/>
<evidence type="ECO:0000313" key="3">
    <source>
        <dbReference type="Proteomes" id="UP000046395"/>
    </source>
</evidence>
<dbReference type="PROSITE" id="PS50033">
    <property type="entry name" value="UBX"/>
    <property type="match status" value="1"/>
</dbReference>
<evidence type="ECO:0000256" key="1">
    <source>
        <dbReference type="SAM" id="MobiDB-lite"/>
    </source>
</evidence>
<keyword evidence="3" id="KW-1185">Reference proteome</keyword>
<accession>A0A5S6R2C5</accession>
<dbReference type="PANTHER" id="PTHR23153:SF38">
    <property type="entry name" value="UBX DOMAIN-CONTAINING PROTEIN 6"/>
    <property type="match status" value="1"/>
</dbReference>
<dbReference type="SMART" id="SM00580">
    <property type="entry name" value="PUG"/>
    <property type="match status" value="1"/>
</dbReference>
<dbReference type="InterPro" id="IPR036339">
    <property type="entry name" value="PUB-like_dom_sf"/>
</dbReference>
<protein>
    <submittedName>
        <fullName evidence="4">UBX domain-containing protein</fullName>
    </submittedName>
</protein>
<dbReference type="GO" id="GO:0005737">
    <property type="term" value="C:cytoplasm"/>
    <property type="evidence" value="ECO:0007669"/>
    <property type="project" value="TreeGrafter"/>
</dbReference>
<dbReference type="WBParaSite" id="TMUE_3000013801.1">
    <property type="protein sequence ID" value="TMUE_3000013801.1"/>
    <property type="gene ID" value="WBGene00302918"/>
</dbReference>
<sequence length="432" mass="48877">MDRIRELINKRKLEAKFQRAGKGHKLAAPSAAALPDRSNETASSTRGASDVRRLAAEAAMKRSEDDCKRPQVSRTRRAVIEEARRQLAALSADDSRKEPAETDKAKTGAMASNFGIYFTCDLFGDDVFMPKKELVQAIEDHLRGCLAEEPLLISSLMVKSLNTFEQCENGVNILCRYLDNLINNPSEEKFRSIRMANKTFHDKVASLKGGVEFLVAVGFVRETKENGEFLSFPQALFDIEHITLARDCLVSTERIAVKVYRNAKITKLSETDSLPIDDDLPVEFFQRTVQEVASEQRAMTENVEKITTLRTREMRERDESKSRTRFHYAIVRIRFPDDWILQGLFNSSERLSNVYDFVQHYIDAAFAPFTLRVATGKPFDVDQTAMSLAELQLSPSCVLLFQLDESVVQNALATDRPLPSSFIRPEFISSKD</sequence>
<dbReference type="SMART" id="SM00166">
    <property type="entry name" value="UBX"/>
    <property type="match status" value="1"/>
</dbReference>
<name>A0A5S6R2C5_TRIMR</name>
<proteinExistence type="predicted"/>
<dbReference type="InterPro" id="IPR029071">
    <property type="entry name" value="Ubiquitin-like_domsf"/>
</dbReference>
<feature type="compositionally biased region" description="Basic and acidic residues" evidence="1">
    <location>
        <begin position="49"/>
        <end position="69"/>
    </location>
</feature>
<feature type="domain" description="UBX" evidence="2">
    <location>
        <begin position="331"/>
        <end position="401"/>
    </location>
</feature>
<dbReference type="SUPFAM" id="SSF143503">
    <property type="entry name" value="PUG domain-like"/>
    <property type="match status" value="1"/>
</dbReference>
<dbReference type="Gene3D" id="1.20.58.2190">
    <property type="match status" value="1"/>
</dbReference>
<dbReference type="PANTHER" id="PTHR23153">
    <property type="entry name" value="UBX-RELATED"/>
    <property type="match status" value="1"/>
</dbReference>
<organism evidence="3 4">
    <name type="scientific">Trichuris muris</name>
    <name type="common">Mouse whipworm</name>
    <dbReference type="NCBI Taxonomy" id="70415"/>
    <lineage>
        <taxon>Eukaryota</taxon>
        <taxon>Metazoa</taxon>
        <taxon>Ecdysozoa</taxon>
        <taxon>Nematoda</taxon>
        <taxon>Enoplea</taxon>
        <taxon>Dorylaimia</taxon>
        <taxon>Trichinellida</taxon>
        <taxon>Trichuridae</taxon>
        <taxon>Trichuris</taxon>
    </lineage>
</organism>
<dbReference type="InterPro" id="IPR018997">
    <property type="entry name" value="PUB_domain"/>
</dbReference>
<dbReference type="SUPFAM" id="SSF54236">
    <property type="entry name" value="Ubiquitin-like"/>
    <property type="match status" value="1"/>
</dbReference>
<dbReference type="InterPro" id="IPR001012">
    <property type="entry name" value="UBX_dom"/>
</dbReference>
<dbReference type="AlphaFoldDB" id="A0A5S6R2C5"/>